<dbReference type="Pfam" id="PF22544">
    <property type="entry name" value="HYDIN_VesB_CFA65-like_Ig"/>
    <property type="match status" value="1"/>
</dbReference>
<name>A0A7C0XB16_UNCW3</name>
<evidence type="ECO:0000256" key="3">
    <source>
        <dbReference type="ARBA" id="ARBA00004496"/>
    </source>
</evidence>
<gene>
    <name evidence="12" type="ORF">ENG67_04620</name>
</gene>
<dbReference type="InterPro" id="IPR011044">
    <property type="entry name" value="Quino_amine_DH_bsu"/>
</dbReference>
<keyword evidence="4" id="KW-0963">Cytoplasm</keyword>
<dbReference type="Proteomes" id="UP000885931">
    <property type="component" value="Unassembled WGS sequence"/>
</dbReference>
<evidence type="ECO:0000259" key="10">
    <source>
        <dbReference type="Pfam" id="PF13360"/>
    </source>
</evidence>
<accession>A0A7C0XB16</accession>
<evidence type="ECO:0000256" key="2">
    <source>
        <dbReference type="ARBA" id="ARBA00004167"/>
    </source>
</evidence>
<evidence type="ECO:0000256" key="8">
    <source>
        <dbReference type="ARBA" id="ARBA00023136"/>
    </source>
</evidence>
<dbReference type="GO" id="GO:0016020">
    <property type="term" value="C:membrane"/>
    <property type="evidence" value="ECO:0007669"/>
    <property type="project" value="UniProtKB-SubCell"/>
</dbReference>
<dbReference type="Gene3D" id="2.130.10.10">
    <property type="entry name" value="YVTN repeat-like/Quinoprotein amine dehydrogenase"/>
    <property type="match status" value="1"/>
</dbReference>
<dbReference type="SUPFAM" id="SSF50969">
    <property type="entry name" value="YVTN repeat-like/Quinoprotein amine dehydrogenase"/>
    <property type="match status" value="1"/>
</dbReference>
<dbReference type="Pfam" id="PF13360">
    <property type="entry name" value="PQQ_2"/>
    <property type="match status" value="1"/>
</dbReference>
<dbReference type="InterPro" id="IPR026444">
    <property type="entry name" value="Secre_tail"/>
</dbReference>
<sequence length="582" mass="62126">YMQVENQGNSELIIDQLSFSTGFFFTTSALPVTVQPNQSVLVDIWFYPQHSGLHADTLLVHSNDPLNPEVPVYLSGTGDSVPAPAGEVLWSYHATGSIWQHIRSIKSLEDITGDGIDEVIAISENDTLYLFNGNGSGTGDVLWRFMAPPVFPGDRSLIGAPDLNGDGKADVILGTGGADRRVYAISGATGNAFWFYDTHEYGGGGWVYEVSLMPDINGDGIPEVLAGTGDDGYHTGPNRAYCLSGANGQKLWERPLDAAVFGIRAIGDVNGDGIPEVACGTGNSTPSSYKVCLLDGATGSVLWSIQEPDAVWAVSPPGDINGDGYPDLVEGIMNGQVKARSGPDGSVLWMRSVGGMVINVEVMEDVNGNGYPEVLPSGTMSSFFLIDGGNGDVIWTQSSGHMAFCLYWMPDLDGDGIPEVIGGSGYSFNHIYVFKGQNGNIIWDREMSGAVESIYFINSIDLNTSAEVLVGTRDGWIQVLSGGPGPTSVRERETFREPRIAISPNPARNSVILSGIPAHQPLEVALYDAAGRKLKELILKPVGGKAAVELLDSGGHSLPNGIYFLEIRGKGIHRTERIGVLR</sequence>
<dbReference type="SUPFAM" id="SSF69318">
    <property type="entry name" value="Integrin alpha N-terminal domain"/>
    <property type="match status" value="1"/>
</dbReference>
<keyword evidence="9" id="KW-0966">Cell projection</keyword>
<dbReference type="InterPro" id="IPR053879">
    <property type="entry name" value="HYDIN_VesB_CFA65-like_Ig"/>
</dbReference>
<dbReference type="InterPro" id="IPR045232">
    <property type="entry name" value="FAM234"/>
</dbReference>
<keyword evidence="6" id="KW-1133">Transmembrane helix</keyword>
<dbReference type="PANTHER" id="PTHR21419">
    <property type="match status" value="1"/>
</dbReference>
<comment type="subcellular location">
    <subcellularLocation>
        <location evidence="1">Cell projection</location>
        <location evidence="1">Cilium</location>
    </subcellularLocation>
    <subcellularLocation>
        <location evidence="3">Cytoplasm</location>
    </subcellularLocation>
    <subcellularLocation>
        <location evidence="2">Membrane</location>
        <topology evidence="2">Single-pass membrane protein</topology>
    </subcellularLocation>
</comment>
<dbReference type="Gene3D" id="2.60.40.10">
    <property type="entry name" value="Immunoglobulins"/>
    <property type="match status" value="1"/>
</dbReference>
<comment type="caution">
    <text evidence="12">The sequence shown here is derived from an EMBL/GenBank/DDBJ whole genome shotgun (WGS) entry which is preliminary data.</text>
</comment>
<dbReference type="AlphaFoldDB" id="A0A7C0XB16"/>
<organism evidence="12">
    <name type="scientific">candidate division WOR-3 bacterium</name>
    <dbReference type="NCBI Taxonomy" id="2052148"/>
    <lineage>
        <taxon>Bacteria</taxon>
        <taxon>Bacteria division WOR-3</taxon>
    </lineage>
</organism>
<evidence type="ECO:0000256" key="7">
    <source>
        <dbReference type="ARBA" id="ARBA00023069"/>
    </source>
</evidence>
<dbReference type="InterPro" id="IPR028994">
    <property type="entry name" value="Integrin_alpha_N"/>
</dbReference>
<feature type="non-terminal residue" evidence="12">
    <location>
        <position position="1"/>
    </location>
</feature>
<dbReference type="InterPro" id="IPR002372">
    <property type="entry name" value="PQQ_rpt_dom"/>
</dbReference>
<reference evidence="12" key="1">
    <citation type="journal article" date="2020" name="mSystems">
        <title>Genome- and Community-Level Interaction Insights into Carbon Utilization and Element Cycling Functions of Hydrothermarchaeota in Hydrothermal Sediment.</title>
        <authorList>
            <person name="Zhou Z."/>
            <person name="Liu Y."/>
            <person name="Xu W."/>
            <person name="Pan J."/>
            <person name="Luo Z.H."/>
            <person name="Li M."/>
        </authorList>
    </citation>
    <scope>NUCLEOTIDE SEQUENCE [LARGE SCALE GENOMIC DNA]</scope>
    <source>
        <strain evidence="12">HyVt-237</strain>
    </source>
</reference>
<evidence type="ECO:0000256" key="1">
    <source>
        <dbReference type="ARBA" id="ARBA00004138"/>
    </source>
</evidence>
<evidence type="ECO:0000256" key="6">
    <source>
        <dbReference type="ARBA" id="ARBA00022989"/>
    </source>
</evidence>
<feature type="domain" description="HYDIN/VesB/CFA65-like Ig-like" evidence="11">
    <location>
        <begin position="3"/>
        <end position="76"/>
    </location>
</feature>
<dbReference type="NCBIfam" id="TIGR04183">
    <property type="entry name" value="Por_Secre_tail"/>
    <property type="match status" value="1"/>
</dbReference>
<dbReference type="EMBL" id="DRBW01000178">
    <property type="protein sequence ID" value="HDM90475.1"/>
    <property type="molecule type" value="Genomic_DNA"/>
</dbReference>
<keyword evidence="5" id="KW-0812">Transmembrane</keyword>
<dbReference type="PANTHER" id="PTHR21419:SF30">
    <property type="entry name" value="IG-LIKE DOMAIN-CONTAINING PROTEIN"/>
    <property type="match status" value="1"/>
</dbReference>
<dbReference type="InterPro" id="IPR015943">
    <property type="entry name" value="WD40/YVTN_repeat-like_dom_sf"/>
</dbReference>
<keyword evidence="8" id="KW-0472">Membrane</keyword>
<evidence type="ECO:0000256" key="9">
    <source>
        <dbReference type="ARBA" id="ARBA00023273"/>
    </source>
</evidence>
<evidence type="ECO:0000256" key="4">
    <source>
        <dbReference type="ARBA" id="ARBA00022490"/>
    </source>
</evidence>
<dbReference type="GO" id="GO:0005737">
    <property type="term" value="C:cytoplasm"/>
    <property type="evidence" value="ECO:0007669"/>
    <property type="project" value="UniProtKB-SubCell"/>
</dbReference>
<evidence type="ECO:0000313" key="12">
    <source>
        <dbReference type="EMBL" id="HDM90475.1"/>
    </source>
</evidence>
<dbReference type="InterPro" id="IPR013783">
    <property type="entry name" value="Ig-like_fold"/>
</dbReference>
<feature type="domain" description="Pyrrolo-quinoline quinone repeat" evidence="10">
    <location>
        <begin position="179"/>
        <end position="368"/>
    </location>
</feature>
<evidence type="ECO:0000259" key="11">
    <source>
        <dbReference type="Pfam" id="PF22544"/>
    </source>
</evidence>
<keyword evidence="7" id="KW-0969">Cilium</keyword>
<evidence type="ECO:0000256" key="5">
    <source>
        <dbReference type="ARBA" id="ARBA00022692"/>
    </source>
</evidence>
<proteinExistence type="predicted"/>
<protein>
    <submittedName>
        <fullName evidence="12">T9SS type A sorting domain-containing protein</fullName>
    </submittedName>
</protein>